<dbReference type="InterPro" id="IPR000008">
    <property type="entry name" value="C2_dom"/>
</dbReference>
<evidence type="ECO:0000256" key="5">
    <source>
        <dbReference type="ARBA" id="ARBA00023065"/>
    </source>
</evidence>
<feature type="transmembrane region" description="Helical" evidence="9">
    <location>
        <begin position="348"/>
        <end position="367"/>
    </location>
</feature>
<evidence type="ECO:0000256" key="6">
    <source>
        <dbReference type="ARBA" id="ARBA00023136"/>
    </source>
</evidence>
<feature type="transmembrane region" description="Helical" evidence="9">
    <location>
        <begin position="623"/>
        <end position="643"/>
    </location>
</feature>
<dbReference type="GeneID" id="25565921"/>
<dbReference type="RefSeq" id="XP_013756905.1">
    <property type="nucleotide sequence ID" value="XM_013901451.1"/>
</dbReference>
<gene>
    <name evidence="11" type="ORF">AMSG_06850</name>
</gene>
<feature type="transmembrane region" description="Helical" evidence="9">
    <location>
        <begin position="62"/>
        <end position="80"/>
    </location>
</feature>
<feature type="transmembrane region" description="Helical" evidence="9">
    <location>
        <begin position="293"/>
        <end position="312"/>
    </location>
</feature>
<dbReference type="Gene3D" id="2.60.40.150">
    <property type="entry name" value="C2 domain"/>
    <property type="match status" value="1"/>
</dbReference>
<dbReference type="Proteomes" id="UP000054408">
    <property type="component" value="Unassembled WGS sequence"/>
</dbReference>
<dbReference type="Pfam" id="PF07885">
    <property type="entry name" value="Ion_trans_2"/>
    <property type="match status" value="4"/>
</dbReference>
<dbReference type="PRINTS" id="PR01333">
    <property type="entry name" value="2POREKCHANEL"/>
</dbReference>
<evidence type="ECO:0000313" key="12">
    <source>
        <dbReference type="Proteomes" id="UP000054408"/>
    </source>
</evidence>
<dbReference type="GO" id="GO:0005886">
    <property type="term" value="C:plasma membrane"/>
    <property type="evidence" value="ECO:0007669"/>
    <property type="project" value="TreeGrafter"/>
</dbReference>
<evidence type="ECO:0000256" key="4">
    <source>
        <dbReference type="ARBA" id="ARBA00022989"/>
    </source>
</evidence>
<protein>
    <submittedName>
        <fullName evidence="11">Calcium-activated outward-rectifying potassium ion channel</fullName>
    </submittedName>
</protein>
<keyword evidence="12" id="KW-1185">Reference proteome</keyword>
<dbReference type="STRING" id="461836.A0A0L0DG92"/>
<evidence type="ECO:0000256" key="3">
    <source>
        <dbReference type="ARBA" id="ARBA00022692"/>
    </source>
</evidence>
<dbReference type="SUPFAM" id="SSF49562">
    <property type="entry name" value="C2 domain (Calcium/lipid-binding domain, CaLB)"/>
    <property type="match status" value="1"/>
</dbReference>
<keyword evidence="2 8" id="KW-0813">Transport</keyword>
<name>A0A0L0DG92_THETB</name>
<organism evidence="11 12">
    <name type="scientific">Thecamonas trahens ATCC 50062</name>
    <dbReference type="NCBI Taxonomy" id="461836"/>
    <lineage>
        <taxon>Eukaryota</taxon>
        <taxon>Apusozoa</taxon>
        <taxon>Apusomonadida</taxon>
        <taxon>Apusomonadidae</taxon>
        <taxon>Thecamonas</taxon>
    </lineage>
</organism>
<evidence type="ECO:0000313" key="11">
    <source>
        <dbReference type="EMBL" id="KNC50363.1"/>
    </source>
</evidence>
<evidence type="ECO:0000256" key="8">
    <source>
        <dbReference type="RuleBase" id="RU003857"/>
    </source>
</evidence>
<evidence type="ECO:0000256" key="1">
    <source>
        <dbReference type="ARBA" id="ARBA00004141"/>
    </source>
</evidence>
<dbReference type="PANTHER" id="PTHR11003:SF291">
    <property type="entry name" value="IP11374P"/>
    <property type="match status" value="1"/>
</dbReference>
<dbReference type="Pfam" id="PF00168">
    <property type="entry name" value="C2"/>
    <property type="match status" value="1"/>
</dbReference>
<dbReference type="InterPro" id="IPR003280">
    <property type="entry name" value="2pore_dom_K_chnl"/>
</dbReference>
<dbReference type="GO" id="GO:0022841">
    <property type="term" value="F:potassium ion leak channel activity"/>
    <property type="evidence" value="ECO:0007669"/>
    <property type="project" value="TreeGrafter"/>
</dbReference>
<keyword evidence="4 9" id="KW-1133">Transmembrane helix</keyword>
<feature type="transmembrane region" description="Helical" evidence="9">
    <location>
        <begin position="740"/>
        <end position="760"/>
    </location>
</feature>
<sequence length="825" mass="91027">MSRVLFNRGHRHRHDRDGDGIYSYSDSYELVDGEWVEKPPTPPGSVQEEEEKPKWYIQHSKLISAIVVVIVFNLVGMLIFSEVEGLDGLDALYFTLVTLTTIGFGDISPSTNDGKTAVMFYGVIGLAVIGWVLSMLSDYSQRKSSSDPYVIVLSQYNCLSCIKGCERAQFTSPHFEKNLNPVWENQEVWTIPHSIFAKDVVIQVRDWDNFNYDDLIGEVVIDPQTQIGEEWALYDLPLEKVEDKDARPTIQLEMKFTPATQVLEVRLVSCHDLPIMDDYSGLLEQSVNNTKELATALLILAVIIFGGAGLFAGLEKWRYFDGMYFAFAVFSTIGYGDFSPKTDTGKALFLPYAFLAVGIGGYIIGLIQAGGVSAGATSEIPRNENGTLDFKSLKSHDEQYELEWAIRDALSASSSAWSSEDSADSQYTYWSSYDEQEEAIADIVAGDAALPADLVLPTRRRRLLHGAARTTSSRARQWVYVDADANSPTLASSAAVDYATYSSDSEWESEQDEMDNLVAARYEPSQTATATGEPAATGLADPGPLPAAPGCIPAAIKPSTYFGNSFIYRFCKQSFIALALLFIGTIMAPIEDWRWYEGLYFSFVTLTTVGYGDFLPDSDGAKVFVMLYGLCGLAAVSGFFSLVSEASTSPPSDPELLRLENRLNKYRSYLYRFFHSAAMAIIFYVALLIISIFIGAGVFSTTEIGTGAELTWFDTLYLSVVTLTTIGYGDIFPVSDEGRAWFMFFILFGIAQLSHALYLVQKLTGDLAQSSLAEIAGEDDNEAKGIDDVEQRSIDAGDSVLLQYLKTGTMDLDAVHKDNAYDDSV</sequence>
<evidence type="ECO:0000256" key="9">
    <source>
        <dbReference type="SAM" id="Phobius"/>
    </source>
</evidence>
<dbReference type="EMBL" id="GL349461">
    <property type="protein sequence ID" value="KNC50363.1"/>
    <property type="molecule type" value="Genomic_DNA"/>
</dbReference>
<keyword evidence="5 8" id="KW-0406">Ion transport</keyword>
<dbReference type="PANTHER" id="PTHR11003">
    <property type="entry name" value="POTASSIUM CHANNEL, SUBFAMILY K"/>
    <property type="match status" value="1"/>
</dbReference>
<dbReference type="PROSITE" id="PS50004">
    <property type="entry name" value="C2"/>
    <property type="match status" value="1"/>
</dbReference>
<dbReference type="AlphaFoldDB" id="A0A0L0DG92"/>
<dbReference type="Gene3D" id="1.10.287.70">
    <property type="match status" value="4"/>
</dbReference>
<dbReference type="SMART" id="SM00239">
    <property type="entry name" value="C2"/>
    <property type="match status" value="1"/>
</dbReference>
<dbReference type="GO" id="GO:0030322">
    <property type="term" value="P:stabilization of membrane potential"/>
    <property type="evidence" value="ECO:0007669"/>
    <property type="project" value="TreeGrafter"/>
</dbReference>
<feature type="transmembrane region" description="Helical" evidence="9">
    <location>
        <begin position="593"/>
        <end position="611"/>
    </location>
</feature>
<keyword evidence="6 9" id="KW-0472">Membrane</keyword>
<dbReference type="SUPFAM" id="SSF81324">
    <property type="entry name" value="Voltage-gated potassium channels"/>
    <property type="match status" value="4"/>
</dbReference>
<dbReference type="CDD" id="cd00030">
    <property type="entry name" value="C2"/>
    <property type="match status" value="1"/>
</dbReference>
<dbReference type="eggNOG" id="KOG1418">
    <property type="taxonomic scope" value="Eukaryota"/>
</dbReference>
<feature type="transmembrane region" description="Helical" evidence="9">
    <location>
        <begin position="710"/>
        <end position="728"/>
    </location>
</feature>
<evidence type="ECO:0000259" key="10">
    <source>
        <dbReference type="PROSITE" id="PS50004"/>
    </source>
</evidence>
<dbReference type="GO" id="GO:0015271">
    <property type="term" value="F:outward rectifier potassium channel activity"/>
    <property type="evidence" value="ECO:0007669"/>
    <property type="project" value="TreeGrafter"/>
</dbReference>
<comment type="subcellular location">
    <subcellularLocation>
        <location evidence="1">Membrane</location>
        <topology evidence="1">Multi-pass membrane protein</topology>
    </subcellularLocation>
</comment>
<comment type="similarity">
    <text evidence="8">Belongs to the two pore domain potassium channel (TC 1.A.1.8) family.</text>
</comment>
<proteinExistence type="inferred from homology"/>
<feature type="transmembrane region" description="Helical" evidence="9">
    <location>
        <begin position="118"/>
        <end position="136"/>
    </location>
</feature>
<feature type="transmembrane region" description="Helical" evidence="9">
    <location>
        <begin position="673"/>
        <end position="698"/>
    </location>
</feature>
<feature type="transmembrane region" description="Helical" evidence="9">
    <location>
        <begin position="566"/>
        <end position="587"/>
    </location>
</feature>
<dbReference type="InterPro" id="IPR013099">
    <property type="entry name" value="K_chnl_dom"/>
</dbReference>
<accession>A0A0L0DG92</accession>
<dbReference type="OrthoDB" id="415460at2759"/>
<keyword evidence="3 8" id="KW-0812">Transmembrane</keyword>
<keyword evidence="7 8" id="KW-0407">Ion channel</keyword>
<reference evidence="11 12" key="1">
    <citation type="submission" date="2010-05" db="EMBL/GenBank/DDBJ databases">
        <title>The Genome Sequence of Thecamonas trahens ATCC 50062.</title>
        <authorList>
            <consortium name="The Broad Institute Genome Sequencing Platform"/>
            <person name="Russ C."/>
            <person name="Cuomo C."/>
            <person name="Shea T."/>
            <person name="Young S.K."/>
            <person name="Zeng Q."/>
            <person name="Koehrsen M."/>
            <person name="Haas B."/>
            <person name="Borodovsky M."/>
            <person name="Guigo R."/>
            <person name="Alvarado L."/>
            <person name="Berlin A."/>
            <person name="Bochicchio J."/>
            <person name="Borenstein D."/>
            <person name="Chapman S."/>
            <person name="Chen Z."/>
            <person name="Freedman E."/>
            <person name="Gellesch M."/>
            <person name="Goldberg J."/>
            <person name="Griggs A."/>
            <person name="Gujja S."/>
            <person name="Heilman E."/>
            <person name="Heiman D."/>
            <person name="Hepburn T."/>
            <person name="Howarth C."/>
            <person name="Jen D."/>
            <person name="Larson L."/>
            <person name="Mehta T."/>
            <person name="Park D."/>
            <person name="Pearson M."/>
            <person name="Roberts A."/>
            <person name="Saif S."/>
            <person name="Shenoy N."/>
            <person name="Sisk P."/>
            <person name="Stolte C."/>
            <person name="Sykes S."/>
            <person name="Thomson T."/>
            <person name="Walk T."/>
            <person name="White J."/>
            <person name="Yandava C."/>
            <person name="Burger G."/>
            <person name="Gray M.W."/>
            <person name="Holland P.W.H."/>
            <person name="King N."/>
            <person name="Lang F.B.F."/>
            <person name="Roger A.J."/>
            <person name="Ruiz-Trillo I."/>
            <person name="Lander E."/>
            <person name="Nusbaum C."/>
        </authorList>
    </citation>
    <scope>NUCLEOTIDE SEQUENCE [LARGE SCALE GENOMIC DNA]</scope>
    <source>
        <strain evidence="11 12">ATCC 50062</strain>
    </source>
</reference>
<evidence type="ECO:0000256" key="7">
    <source>
        <dbReference type="ARBA" id="ARBA00023303"/>
    </source>
</evidence>
<feature type="domain" description="C2" evidence="10">
    <location>
        <begin position="103"/>
        <end position="238"/>
    </location>
</feature>
<evidence type="ECO:0000256" key="2">
    <source>
        <dbReference type="ARBA" id="ARBA00022448"/>
    </source>
</evidence>
<dbReference type="InterPro" id="IPR035892">
    <property type="entry name" value="C2_domain_sf"/>
</dbReference>